<proteinExistence type="predicted"/>
<accession>A0A8H7HJ11</accession>
<dbReference type="EMBL" id="JACYCC010000021">
    <property type="protein sequence ID" value="KAF8685645.1"/>
    <property type="molecule type" value="Genomic_DNA"/>
</dbReference>
<keyword evidence="1" id="KW-0472">Membrane</keyword>
<keyword evidence="1" id="KW-0812">Transmembrane</keyword>
<dbReference type="Proteomes" id="UP000650582">
    <property type="component" value="Unassembled WGS sequence"/>
</dbReference>
<dbReference type="AlphaFoldDB" id="A0A8H7HJ11"/>
<name>A0A8H7HJ11_9AGAM</name>
<feature type="transmembrane region" description="Helical" evidence="1">
    <location>
        <begin position="34"/>
        <end position="52"/>
    </location>
</feature>
<comment type="caution">
    <text evidence="2">The sequence shown here is derived from an EMBL/GenBank/DDBJ whole genome shotgun (WGS) entry which is preliminary data.</text>
</comment>
<protein>
    <submittedName>
        <fullName evidence="2">Uncharacterized protein</fullName>
    </submittedName>
</protein>
<evidence type="ECO:0000256" key="1">
    <source>
        <dbReference type="SAM" id="Phobius"/>
    </source>
</evidence>
<sequence>MHATPPEEVSDRDDRRCGSVIQAASRLVVGTRTAAYMLVAAASFIASSGSRLKLTFQAHTNSAMFSSAHLAFFAAAAAALVAASPVTELEGQTLAKRETSYGNPDLVTDQGNRFKLNFGSTDGHPNACPGHYICYISKNGAQHGDVSLGNPDDFVDEGNRWATPELW</sequence>
<keyword evidence="1" id="KW-1133">Transmembrane helix</keyword>
<reference evidence="2" key="1">
    <citation type="submission" date="2020-09" db="EMBL/GenBank/DDBJ databases">
        <title>Comparative genome analyses of four rice-infecting Rhizoctonia solani isolates reveal extensive enrichment of homogalacturonan modification genes.</title>
        <authorList>
            <person name="Lee D.-Y."/>
            <person name="Jeon J."/>
            <person name="Kim K.-T."/>
            <person name="Cheong K."/>
            <person name="Song H."/>
            <person name="Choi G."/>
            <person name="Ko J."/>
            <person name="Opiyo S.O."/>
            <person name="Zuo S."/>
            <person name="Madhav S."/>
            <person name="Lee Y.-H."/>
            <person name="Wang G.-L."/>
        </authorList>
    </citation>
    <scope>NUCLEOTIDE SEQUENCE</scope>
    <source>
        <strain evidence="2">AG1-IA YN-7</strain>
    </source>
</reference>
<feature type="transmembrane region" description="Helical" evidence="1">
    <location>
        <begin position="64"/>
        <end position="83"/>
    </location>
</feature>
<gene>
    <name evidence="2" type="ORF">RHS04_00524</name>
</gene>
<evidence type="ECO:0000313" key="3">
    <source>
        <dbReference type="Proteomes" id="UP000650582"/>
    </source>
</evidence>
<organism evidence="2 3">
    <name type="scientific">Rhizoctonia solani</name>
    <dbReference type="NCBI Taxonomy" id="456999"/>
    <lineage>
        <taxon>Eukaryota</taxon>
        <taxon>Fungi</taxon>
        <taxon>Dikarya</taxon>
        <taxon>Basidiomycota</taxon>
        <taxon>Agaricomycotina</taxon>
        <taxon>Agaricomycetes</taxon>
        <taxon>Cantharellales</taxon>
        <taxon>Ceratobasidiaceae</taxon>
        <taxon>Rhizoctonia</taxon>
    </lineage>
</organism>
<evidence type="ECO:0000313" key="2">
    <source>
        <dbReference type="EMBL" id="KAF8685645.1"/>
    </source>
</evidence>